<keyword evidence="2" id="KW-1185">Reference proteome</keyword>
<comment type="caution">
    <text evidence="1">The sequence shown here is derived from an EMBL/GenBank/DDBJ whole genome shotgun (WGS) entry which is preliminary data.</text>
</comment>
<proteinExistence type="predicted"/>
<gene>
    <name evidence="1" type="ORF">LOK49_LG13G02666</name>
</gene>
<evidence type="ECO:0000313" key="1">
    <source>
        <dbReference type="EMBL" id="KAI7988213.1"/>
    </source>
</evidence>
<accession>A0ACC0FHC1</accession>
<organism evidence="1 2">
    <name type="scientific">Camellia lanceoleosa</name>
    <dbReference type="NCBI Taxonomy" id="1840588"/>
    <lineage>
        <taxon>Eukaryota</taxon>
        <taxon>Viridiplantae</taxon>
        <taxon>Streptophyta</taxon>
        <taxon>Embryophyta</taxon>
        <taxon>Tracheophyta</taxon>
        <taxon>Spermatophyta</taxon>
        <taxon>Magnoliopsida</taxon>
        <taxon>eudicotyledons</taxon>
        <taxon>Gunneridae</taxon>
        <taxon>Pentapetalae</taxon>
        <taxon>asterids</taxon>
        <taxon>Ericales</taxon>
        <taxon>Theaceae</taxon>
        <taxon>Camellia</taxon>
    </lineage>
</organism>
<reference evidence="1 2" key="1">
    <citation type="journal article" date="2022" name="Plant J.">
        <title>Chromosome-level genome of Camellia lanceoleosa provides a valuable resource for understanding genome evolution and self-incompatibility.</title>
        <authorList>
            <person name="Gong W."/>
            <person name="Xiao S."/>
            <person name="Wang L."/>
            <person name="Liao Z."/>
            <person name="Chang Y."/>
            <person name="Mo W."/>
            <person name="Hu G."/>
            <person name="Li W."/>
            <person name="Zhao G."/>
            <person name="Zhu H."/>
            <person name="Hu X."/>
            <person name="Ji K."/>
            <person name="Xiang X."/>
            <person name="Song Q."/>
            <person name="Yuan D."/>
            <person name="Jin S."/>
            <person name="Zhang L."/>
        </authorList>
    </citation>
    <scope>NUCLEOTIDE SEQUENCE [LARGE SCALE GENOMIC DNA]</scope>
    <source>
        <strain evidence="1">SQ_2022a</strain>
    </source>
</reference>
<protein>
    <submittedName>
        <fullName evidence="1">Zinc protease PQQL-like</fullName>
    </submittedName>
</protein>
<dbReference type="Proteomes" id="UP001060215">
    <property type="component" value="Chromosome 14"/>
</dbReference>
<evidence type="ECO:0000313" key="2">
    <source>
        <dbReference type="Proteomes" id="UP001060215"/>
    </source>
</evidence>
<dbReference type="EMBL" id="CM045771">
    <property type="protein sequence ID" value="KAI7988213.1"/>
    <property type="molecule type" value="Genomic_DNA"/>
</dbReference>
<name>A0ACC0FHC1_9ERIC</name>
<sequence>MDMGDGTGRRKPNKSVEANIIAGASGRERHWQWEIEQIYSAGISVFLGGNKPSRVDNVRGDISVNFSCDPDISTTLENYYWLDRILRSYQSRIYFGDVGTSFEILAGMAGLTVLVLNLWRYSRRIYIPSSLRKYWSTLKKKAPNAIKEIRKFAQKAMGTKDVRVDVNTSRAEASEVSQGGLEFALLAREMMMKMQKKSSTLLLLLLKSHWKG</sequence>